<keyword evidence="2" id="KW-1185">Reference proteome</keyword>
<dbReference type="Proteomes" id="UP000270094">
    <property type="component" value="Unassembled WGS sequence"/>
</dbReference>
<dbReference type="EMBL" id="UYYB01030136">
    <property type="protein sequence ID" value="VDM73351.1"/>
    <property type="molecule type" value="Genomic_DNA"/>
</dbReference>
<proteinExistence type="predicted"/>
<dbReference type="AlphaFoldDB" id="A0A3P7IJN8"/>
<evidence type="ECO:0000313" key="2">
    <source>
        <dbReference type="Proteomes" id="UP000270094"/>
    </source>
</evidence>
<name>A0A3P7IJN8_STRVU</name>
<gene>
    <name evidence="1" type="ORF">SVUK_LOCUS8349</name>
</gene>
<evidence type="ECO:0000313" key="1">
    <source>
        <dbReference type="EMBL" id="VDM73351.1"/>
    </source>
</evidence>
<organism evidence="1 2">
    <name type="scientific">Strongylus vulgaris</name>
    <name type="common">Blood worm</name>
    <dbReference type="NCBI Taxonomy" id="40348"/>
    <lineage>
        <taxon>Eukaryota</taxon>
        <taxon>Metazoa</taxon>
        <taxon>Ecdysozoa</taxon>
        <taxon>Nematoda</taxon>
        <taxon>Chromadorea</taxon>
        <taxon>Rhabditida</taxon>
        <taxon>Rhabditina</taxon>
        <taxon>Rhabditomorpha</taxon>
        <taxon>Strongyloidea</taxon>
        <taxon>Strongylidae</taxon>
        <taxon>Strongylus</taxon>
    </lineage>
</organism>
<accession>A0A3P7IJN8</accession>
<reference evidence="1 2" key="1">
    <citation type="submission" date="2018-11" db="EMBL/GenBank/DDBJ databases">
        <authorList>
            <consortium name="Pathogen Informatics"/>
        </authorList>
    </citation>
    <scope>NUCLEOTIDE SEQUENCE [LARGE SCALE GENOMIC DNA]</scope>
</reference>
<protein>
    <submittedName>
        <fullName evidence="1">Uncharacterized protein</fullName>
    </submittedName>
</protein>
<sequence>MVTRGETTKGCAISPEAMSPHTLLLYGIDDDKMLSATAAGCHFGARQGARRAKSNRIKQVIGVAGIEAQHAM</sequence>